<dbReference type="AlphaFoldDB" id="A0A2W5SGG3"/>
<name>A0A2W5SGG3_9BACT</name>
<evidence type="ECO:0000313" key="2">
    <source>
        <dbReference type="Proteomes" id="UP000249061"/>
    </source>
</evidence>
<proteinExistence type="predicted"/>
<organism evidence="1 2">
    <name type="scientific">Archangium gephyra</name>
    <dbReference type="NCBI Taxonomy" id="48"/>
    <lineage>
        <taxon>Bacteria</taxon>
        <taxon>Pseudomonadati</taxon>
        <taxon>Myxococcota</taxon>
        <taxon>Myxococcia</taxon>
        <taxon>Myxococcales</taxon>
        <taxon>Cystobacterineae</taxon>
        <taxon>Archangiaceae</taxon>
        <taxon>Archangium</taxon>
    </lineage>
</organism>
<dbReference type="InterPro" id="IPR011048">
    <property type="entry name" value="Haem_d1_sf"/>
</dbReference>
<sequence>RPEQSTWFTLDAATGKRLKTTVFPFRKMDDPASDGKGRLFAPARKDGIVLVLDARTLKETARWAVGCAVSKVRYQASTHRVLGACATDTPTFFALDADTGRIVSRLPIGYGLDGFAIDEVRHRIVTSNYDGTLTVIDQDGADGFALRGTVSTHMGARMMAMDERDGRLLVVNAAFTNTAPNAKGETTKTYHPDSFVVLTYAPK</sequence>
<dbReference type="Gene3D" id="2.130.10.10">
    <property type="entry name" value="YVTN repeat-like/Quinoprotein amine dehydrogenase"/>
    <property type="match status" value="1"/>
</dbReference>
<dbReference type="InterPro" id="IPR015943">
    <property type="entry name" value="WD40/YVTN_repeat-like_dom_sf"/>
</dbReference>
<dbReference type="Proteomes" id="UP000249061">
    <property type="component" value="Unassembled WGS sequence"/>
</dbReference>
<gene>
    <name evidence="1" type="ORF">DI536_37295</name>
</gene>
<dbReference type="SUPFAM" id="SSF51004">
    <property type="entry name" value="C-terminal (heme d1) domain of cytochrome cd1-nitrite reductase"/>
    <property type="match status" value="1"/>
</dbReference>
<protein>
    <submittedName>
        <fullName evidence="1">Uncharacterized protein</fullName>
    </submittedName>
</protein>
<comment type="caution">
    <text evidence="1">The sequence shown here is derived from an EMBL/GenBank/DDBJ whole genome shotgun (WGS) entry which is preliminary data.</text>
</comment>
<dbReference type="EMBL" id="QFQP01000232">
    <property type="protein sequence ID" value="PZR02002.1"/>
    <property type="molecule type" value="Genomic_DNA"/>
</dbReference>
<accession>A0A2W5SGG3</accession>
<reference evidence="1 2" key="1">
    <citation type="submission" date="2017-08" db="EMBL/GenBank/DDBJ databases">
        <title>Infants hospitalized years apart are colonized by the same room-sourced microbial strains.</title>
        <authorList>
            <person name="Brooks B."/>
            <person name="Olm M.R."/>
            <person name="Firek B.A."/>
            <person name="Baker R."/>
            <person name="Thomas B.C."/>
            <person name="Morowitz M.J."/>
            <person name="Banfield J.F."/>
        </authorList>
    </citation>
    <scope>NUCLEOTIDE SEQUENCE [LARGE SCALE GENOMIC DNA]</scope>
    <source>
        <strain evidence="1">S2_003_000_R2_14</strain>
    </source>
</reference>
<feature type="non-terminal residue" evidence="1">
    <location>
        <position position="1"/>
    </location>
</feature>
<evidence type="ECO:0000313" key="1">
    <source>
        <dbReference type="EMBL" id="PZR02002.1"/>
    </source>
</evidence>